<organism evidence="2">
    <name type="scientific">viral metagenome</name>
    <dbReference type="NCBI Taxonomy" id="1070528"/>
    <lineage>
        <taxon>unclassified sequences</taxon>
        <taxon>metagenomes</taxon>
        <taxon>organismal metagenomes</taxon>
    </lineage>
</organism>
<dbReference type="AlphaFoldDB" id="A0A6C0HQG4"/>
<sequence length="68" mass="8071">MSCTYKKYTDSDGPEHLYNRMNQMDCAMKKFGGSVRPLAKSLRRVRRLKYLKRPKLKTKSKSKSKRRS</sequence>
<evidence type="ECO:0000256" key="1">
    <source>
        <dbReference type="SAM" id="MobiDB-lite"/>
    </source>
</evidence>
<proteinExistence type="predicted"/>
<protein>
    <submittedName>
        <fullName evidence="2">Uncharacterized protein</fullName>
    </submittedName>
</protein>
<dbReference type="EMBL" id="MN739996">
    <property type="protein sequence ID" value="QHT82113.1"/>
    <property type="molecule type" value="Genomic_DNA"/>
</dbReference>
<evidence type="ECO:0000313" key="2">
    <source>
        <dbReference type="EMBL" id="QHT82113.1"/>
    </source>
</evidence>
<accession>A0A6C0HQG4</accession>
<name>A0A6C0HQG4_9ZZZZ</name>
<reference evidence="2" key="1">
    <citation type="journal article" date="2020" name="Nature">
        <title>Giant virus diversity and host interactions through global metagenomics.</title>
        <authorList>
            <person name="Schulz F."/>
            <person name="Roux S."/>
            <person name="Paez-Espino D."/>
            <person name="Jungbluth S."/>
            <person name="Walsh D.A."/>
            <person name="Denef V.J."/>
            <person name="McMahon K.D."/>
            <person name="Konstantinidis K.T."/>
            <person name="Eloe-Fadrosh E.A."/>
            <person name="Kyrpides N.C."/>
            <person name="Woyke T."/>
        </authorList>
    </citation>
    <scope>NUCLEOTIDE SEQUENCE</scope>
    <source>
        <strain evidence="2">GVMAG-M-3300023184-160</strain>
    </source>
</reference>
<feature type="region of interest" description="Disordered" evidence="1">
    <location>
        <begin position="47"/>
        <end position="68"/>
    </location>
</feature>